<dbReference type="InterPro" id="IPR051481">
    <property type="entry name" value="BTB-POZ/Galectin-3-binding"/>
</dbReference>
<sequence>MAFIYEDRDVDFVEIFNRMFEEEQIIKDSSDVVFKFEDGSVLCAHRIILCSRCEFYKAMMARSWIESIQPPPYEVEEESDPILFKEFIRYLYCGKVHMKNVEDLIPLYSIAEEKCHSSLLIWLNKTISEYTTTESACKMLQMLYNTCDQSTECFKNTYNGIKHVILSDINSLEGERICELEMELLISVLKNQQYKEQSKLFEAVMVWVNNCTTLPTDWRIRIFYLEPLMATIDYKSIKTWYFNDNIVPLKVLSPAIFSNIIFRIDVEAASKSVQQISDAKWRCIIPFNVSETCEGLAFKYQSRQFSIGYSQGSEKDYLLLTLKNYGHYERIKCNFTMLCTYLNNKLYDNFELIFTNKHYSLGIDKAFKKKLSEMKEEGYVFDKYLVIEMEMEIMQP</sequence>
<dbReference type="GO" id="GO:0016301">
    <property type="term" value="F:kinase activity"/>
    <property type="evidence" value="ECO:0007669"/>
    <property type="project" value="UniProtKB-KW"/>
</dbReference>
<dbReference type="Gene3D" id="3.30.710.10">
    <property type="entry name" value="Potassium Channel Kv1.1, Chain A"/>
    <property type="match status" value="1"/>
</dbReference>
<dbReference type="AlphaFoldDB" id="A0AAW2ZQS1"/>
<dbReference type="InterPro" id="IPR000210">
    <property type="entry name" value="BTB/POZ_dom"/>
</dbReference>
<keyword evidence="3" id="KW-1185">Reference proteome</keyword>
<evidence type="ECO:0000313" key="2">
    <source>
        <dbReference type="EMBL" id="KAL0491084.1"/>
    </source>
</evidence>
<dbReference type="Proteomes" id="UP001431209">
    <property type="component" value="Unassembled WGS sequence"/>
</dbReference>
<keyword evidence="2" id="KW-0418">Kinase</keyword>
<organism evidence="2 3">
    <name type="scientific">Acrasis kona</name>
    <dbReference type="NCBI Taxonomy" id="1008807"/>
    <lineage>
        <taxon>Eukaryota</taxon>
        <taxon>Discoba</taxon>
        <taxon>Heterolobosea</taxon>
        <taxon>Tetramitia</taxon>
        <taxon>Eutetramitia</taxon>
        <taxon>Acrasidae</taxon>
        <taxon>Acrasis</taxon>
    </lineage>
</organism>
<evidence type="ECO:0000313" key="3">
    <source>
        <dbReference type="Proteomes" id="UP001431209"/>
    </source>
</evidence>
<dbReference type="PANTHER" id="PTHR24410">
    <property type="entry name" value="HL07962P-RELATED"/>
    <property type="match status" value="1"/>
</dbReference>
<comment type="caution">
    <text evidence="2">The sequence shown here is derived from an EMBL/GenBank/DDBJ whole genome shotgun (WGS) entry which is preliminary data.</text>
</comment>
<dbReference type="Pfam" id="PF00651">
    <property type="entry name" value="BTB"/>
    <property type="match status" value="1"/>
</dbReference>
<keyword evidence="2" id="KW-0808">Transferase</keyword>
<name>A0AAW2ZQS1_9EUKA</name>
<gene>
    <name evidence="2" type="ORF">AKO1_009735</name>
</gene>
<dbReference type="InterPro" id="IPR011333">
    <property type="entry name" value="SKP1/BTB/POZ_sf"/>
</dbReference>
<dbReference type="EMBL" id="JAOPGA020001753">
    <property type="protein sequence ID" value="KAL0491084.1"/>
    <property type="molecule type" value="Genomic_DNA"/>
</dbReference>
<evidence type="ECO:0000259" key="1">
    <source>
        <dbReference type="PROSITE" id="PS50097"/>
    </source>
</evidence>
<protein>
    <submittedName>
        <fullName evidence="2">Inhibitor of tyrosine kinase</fullName>
    </submittedName>
</protein>
<reference evidence="2 3" key="1">
    <citation type="submission" date="2024-03" db="EMBL/GenBank/DDBJ databases">
        <title>The Acrasis kona genome and developmental transcriptomes reveal deep origins of eukaryotic multicellular pathways.</title>
        <authorList>
            <person name="Sheikh S."/>
            <person name="Fu C.-J."/>
            <person name="Brown M.W."/>
            <person name="Baldauf S.L."/>
        </authorList>
    </citation>
    <scope>NUCLEOTIDE SEQUENCE [LARGE SCALE GENOMIC DNA]</scope>
    <source>
        <strain evidence="2 3">ATCC MYA-3509</strain>
    </source>
</reference>
<dbReference type="PANTHER" id="PTHR24410:SF23">
    <property type="entry name" value="BTB DOMAIN-CONTAINING PROTEIN-RELATED"/>
    <property type="match status" value="1"/>
</dbReference>
<proteinExistence type="predicted"/>
<dbReference type="SMART" id="SM00225">
    <property type="entry name" value="BTB"/>
    <property type="match status" value="1"/>
</dbReference>
<feature type="domain" description="BTB" evidence="1">
    <location>
        <begin position="30"/>
        <end position="100"/>
    </location>
</feature>
<accession>A0AAW2ZQS1</accession>
<dbReference type="PROSITE" id="PS50097">
    <property type="entry name" value="BTB"/>
    <property type="match status" value="1"/>
</dbReference>
<dbReference type="SUPFAM" id="SSF54695">
    <property type="entry name" value="POZ domain"/>
    <property type="match status" value="1"/>
</dbReference>